<dbReference type="Proteomes" id="UP000662373">
    <property type="component" value="Unassembled WGS sequence"/>
</dbReference>
<dbReference type="Pfam" id="PF05787">
    <property type="entry name" value="PhoX"/>
    <property type="match status" value="2"/>
</dbReference>
<gene>
    <name evidence="1" type="ORF">JEM65_18080</name>
</gene>
<evidence type="ECO:0000313" key="1">
    <source>
        <dbReference type="EMBL" id="MBJ7882548.1"/>
    </source>
</evidence>
<proteinExistence type="predicted"/>
<dbReference type="AlphaFoldDB" id="A0A934KY69"/>
<name>A0A934KY69_9FLAO</name>
<sequence length="455" mass="50577">MANGRRTFIKNTFLTSIGLLALTRCRFDNSFGQSANSNNLILDLKEYLDLPEGFTYEIISKSGDQMNDGFYVPGRPDGMGTFEGKNTDEVIIVRNHENSPEPFSNSPYGIDNELLDTIDTSSLYDSGNMIMPGLGGTTTLIYNEITRKLEHQHLSLAGTYRNCAGGITPWKSWLSCEEDVTRIGNNIVKDHGFVFEISALEKGLSDPKPILGMGRFQHEAVAVDPISGIVYLTEDRHDGLFYRYVPNVQEELHRGGKLQVLAVKSRKALDTRNWDEPVIKVNDILDVEWLDIDNVLSPDDDLRYRGFNSGAARFARGEGIWFGKKELYFACTNGGDAHLGQIFRYRLSPDEGRESQKSISGKLELFVESEDRNVLHMCDNLTITPNGNLLVCEDNGELNRILLINQNGSISVFACNKSSSSEFAGVVFSPSGNTIFVNIQENGDTLAITGPCRTL</sequence>
<protein>
    <submittedName>
        <fullName evidence="1">DUF839 domain-containing protein</fullName>
    </submittedName>
</protein>
<dbReference type="RefSeq" id="WP_199602717.1">
    <property type="nucleotide sequence ID" value="NZ_JAEHJZ010000049.1"/>
</dbReference>
<evidence type="ECO:0000313" key="2">
    <source>
        <dbReference type="Proteomes" id="UP000662373"/>
    </source>
</evidence>
<dbReference type="InterPro" id="IPR008557">
    <property type="entry name" value="PhoX"/>
</dbReference>
<dbReference type="PANTHER" id="PTHR35399">
    <property type="entry name" value="SLR8030 PROTEIN"/>
    <property type="match status" value="1"/>
</dbReference>
<dbReference type="PANTHER" id="PTHR35399:SF4">
    <property type="entry name" value="MEMBRANE PROTEIN"/>
    <property type="match status" value="1"/>
</dbReference>
<reference evidence="1 2" key="1">
    <citation type="submission" date="2020-09" db="EMBL/GenBank/DDBJ databases">
        <title>Draft genome of Gelidibacter salicanalis PAMC21136.</title>
        <authorList>
            <person name="Park H."/>
        </authorList>
    </citation>
    <scope>NUCLEOTIDE SEQUENCE [LARGE SCALE GENOMIC DNA]</scope>
    <source>
        <strain evidence="1 2">PAMC21136</strain>
    </source>
</reference>
<accession>A0A934KY69</accession>
<dbReference type="EMBL" id="JAEHJZ010000049">
    <property type="protein sequence ID" value="MBJ7882548.1"/>
    <property type="molecule type" value="Genomic_DNA"/>
</dbReference>
<keyword evidence="2" id="KW-1185">Reference proteome</keyword>
<organism evidence="1 2">
    <name type="scientific">Gelidibacter salicanalis</name>
    <dbReference type="NCBI Taxonomy" id="291193"/>
    <lineage>
        <taxon>Bacteria</taxon>
        <taxon>Pseudomonadati</taxon>
        <taxon>Bacteroidota</taxon>
        <taxon>Flavobacteriia</taxon>
        <taxon>Flavobacteriales</taxon>
        <taxon>Flavobacteriaceae</taxon>
        <taxon>Gelidibacter</taxon>
    </lineage>
</organism>
<comment type="caution">
    <text evidence="1">The sequence shown here is derived from an EMBL/GenBank/DDBJ whole genome shotgun (WGS) entry which is preliminary data.</text>
</comment>
<dbReference type="SUPFAM" id="SSF63829">
    <property type="entry name" value="Calcium-dependent phosphotriesterase"/>
    <property type="match status" value="1"/>
</dbReference>